<dbReference type="SMART" id="SM00849">
    <property type="entry name" value="Lactamase_B"/>
    <property type="match status" value="1"/>
</dbReference>
<dbReference type="PANTHER" id="PTHR42978">
    <property type="entry name" value="QUORUM-QUENCHING LACTONASE YTNP-RELATED-RELATED"/>
    <property type="match status" value="1"/>
</dbReference>
<name>A0A8B2NHT2_9HYPH</name>
<dbReference type="InterPro" id="IPR001279">
    <property type="entry name" value="Metallo-B-lactamas"/>
</dbReference>
<organism evidence="7 8">
    <name type="scientific">Acuticoccus sediminis</name>
    <dbReference type="NCBI Taxonomy" id="2184697"/>
    <lineage>
        <taxon>Bacteria</taxon>
        <taxon>Pseudomonadati</taxon>
        <taxon>Pseudomonadota</taxon>
        <taxon>Alphaproteobacteria</taxon>
        <taxon>Hyphomicrobiales</taxon>
        <taxon>Amorphaceae</taxon>
        <taxon>Acuticoccus</taxon>
    </lineage>
</organism>
<evidence type="ECO:0000256" key="4">
    <source>
        <dbReference type="ARBA" id="ARBA00022833"/>
    </source>
</evidence>
<dbReference type="SUPFAM" id="SSF56281">
    <property type="entry name" value="Metallo-hydrolase/oxidoreductase"/>
    <property type="match status" value="1"/>
</dbReference>
<dbReference type="GO" id="GO:0016787">
    <property type="term" value="F:hydrolase activity"/>
    <property type="evidence" value="ECO:0007669"/>
    <property type="project" value="UniProtKB-KW"/>
</dbReference>
<dbReference type="CDD" id="cd07729">
    <property type="entry name" value="AHL_lactonase_MBL-fold"/>
    <property type="match status" value="1"/>
</dbReference>
<evidence type="ECO:0000256" key="5">
    <source>
        <dbReference type="SAM" id="SignalP"/>
    </source>
</evidence>
<evidence type="ECO:0000313" key="8">
    <source>
        <dbReference type="Proteomes" id="UP000249590"/>
    </source>
</evidence>
<proteinExistence type="inferred from homology"/>
<keyword evidence="2" id="KW-0479">Metal-binding</keyword>
<reference evidence="7 8" key="1">
    <citation type="submission" date="2018-05" db="EMBL/GenBank/DDBJ databases">
        <title>Acuticoccus sediminis sp. nov., isolated from deep-sea sediment of Indian Ocean.</title>
        <authorList>
            <person name="Liu X."/>
            <person name="Lai Q."/>
            <person name="Du Y."/>
            <person name="Sun F."/>
            <person name="Zhang X."/>
            <person name="Wang S."/>
            <person name="Shao Z."/>
        </authorList>
    </citation>
    <scope>NUCLEOTIDE SEQUENCE [LARGE SCALE GENOMIC DNA]</scope>
    <source>
        <strain evidence="7 8">PTG4-2</strain>
    </source>
</reference>
<dbReference type="Pfam" id="PF00753">
    <property type="entry name" value="Lactamase_B"/>
    <property type="match status" value="1"/>
</dbReference>
<dbReference type="Proteomes" id="UP000249590">
    <property type="component" value="Unassembled WGS sequence"/>
</dbReference>
<dbReference type="AlphaFoldDB" id="A0A8B2NHT2"/>
<dbReference type="PANTHER" id="PTHR42978:SF3">
    <property type="entry name" value="BLR3078 PROTEIN"/>
    <property type="match status" value="1"/>
</dbReference>
<evidence type="ECO:0000313" key="7">
    <source>
        <dbReference type="EMBL" id="RAH96382.1"/>
    </source>
</evidence>
<feature type="chain" id="PRO_5032793149" evidence="5">
    <location>
        <begin position="26"/>
        <end position="286"/>
    </location>
</feature>
<keyword evidence="8" id="KW-1185">Reference proteome</keyword>
<feature type="signal peptide" evidence="5">
    <location>
        <begin position="1"/>
        <end position="25"/>
    </location>
</feature>
<evidence type="ECO:0000256" key="2">
    <source>
        <dbReference type="ARBA" id="ARBA00022723"/>
    </source>
</evidence>
<keyword evidence="3" id="KW-0378">Hydrolase</keyword>
<dbReference type="GO" id="GO:0046872">
    <property type="term" value="F:metal ion binding"/>
    <property type="evidence" value="ECO:0007669"/>
    <property type="project" value="UniProtKB-KW"/>
</dbReference>
<keyword evidence="4" id="KW-0862">Zinc</keyword>
<evidence type="ECO:0000259" key="6">
    <source>
        <dbReference type="SMART" id="SM00849"/>
    </source>
</evidence>
<sequence length="286" mass="31765">MRHLQLVRTVAAVAGVFALSSVVLAQTPRTATVERMYQLDCGEARSPDVSQWSPGSNQGKPVVYSDHCYLIRHGSDWMLWDAGVDDQLVALPNGKEVAHKVRGLVRRTLAAQLSEIKVRPDHITVIAFSHAHFDHVGNSRLFPTARWFVQRTEYDAMFGPDFSKYGFVPELYASMKSNPVVQLDGDRDVFGDGAVRILSTPGHTPGHQSLLVRLPKSGAVILSGDAAHLRENFEARRVPSFNADPVATKRSIEKLEDIMRAEQAQIWINHDRSQTADIPDAPQPIE</sequence>
<keyword evidence="5" id="KW-0732">Signal</keyword>
<feature type="domain" description="Metallo-beta-lactamase" evidence="6">
    <location>
        <begin position="65"/>
        <end position="270"/>
    </location>
</feature>
<protein>
    <submittedName>
        <fullName evidence="7">AttM/AiiB</fullName>
    </submittedName>
</protein>
<evidence type="ECO:0000256" key="3">
    <source>
        <dbReference type="ARBA" id="ARBA00022801"/>
    </source>
</evidence>
<dbReference type="OrthoDB" id="9773738at2"/>
<gene>
    <name evidence="7" type="ORF">DLJ53_32555</name>
</gene>
<accession>A0A8B2NHT2</accession>
<dbReference type="RefSeq" id="WP_111352510.1">
    <property type="nucleotide sequence ID" value="NZ_QHHQ01000013.1"/>
</dbReference>
<dbReference type="EMBL" id="QHHQ01000013">
    <property type="protein sequence ID" value="RAH96382.1"/>
    <property type="molecule type" value="Genomic_DNA"/>
</dbReference>
<comment type="caution">
    <text evidence="7">The sequence shown here is derived from an EMBL/GenBank/DDBJ whole genome shotgun (WGS) entry which is preliminary data.</text>
</comment>
<dbReference type="InterPro" id="IPR051013">
    <property type="entry name" value="MBL_superfamily_lactonases"/>
</dbReference>
<dbReference type="InterPro" id="IPR036866">
    <property type="entry name" value="RibonucZ/Hydroxyglut_hydro"/>
</dbReference>
<comment type="similarity">
    <text evidence="1">Belongs to the metallo-beta-lactamase superfamily.</text>
</comment>
<evidence type="ECO:0000256" key="1">
    <source>
        <dbReference type="ARBA" id="ARBA00007749"/>
    </source>
</evidence>
<dbReference type="Gene3D" id="3.60.15.10">
    <property type="entry name" value="Ribonuclease Z/Hydroxyacylglutathione hydrolase-like"/>
    <property type="match status" value="1"/>
</dbReference>